<proteinExistence type="predicted"/>
<evidence type="ECO:0000313" key="1">
    <source>
        <dbReference type="EMBL" id="MDM8156349.1"/>
    </source>
</evidence>
<reference evidence="1 2" key="3">
    <citation type="submission" date="2023-06" db="EMBL/GenBank/DDBJ databases">
        <authorList>
            <person name="Zeman M."/>
            <person name="Kubasova T."/>
            <person name="Jahodarova E."/>
            <person name="Nykrynova M."/>
            <person name="Rychlik I."/>
        </authorList>
    </citation>
    <scope>NUCLEOTIDE SEQUENCE [LARGE SCALE GENOMIC DNA]</scope>
    <source>
        <strain evidence="1 2">ET39</strain>
    </source>
</reference>
<dbReference type="RefSeq" id="WP_289606819.1">
    <property type="nucleotide sequence ID" value="NZ_JAUDCG010000005.1"/>
</dbReference>
<dbReference type="Proteomes" id="UP001529340">
    <property type="component" value="Unassembled WGS sequence"/>
</dbReference>
<organism evidence="1 2">
    <name type="scientific">Amedibacillus dolichus</name>
    <dbReference type="NCBI Taxonomy" id="31971"/>
    <lineage>
        <taxon>Bacteria</taxon>
        <taxon>Bacillati</taxon>
        <taxon>Bacillota</taxon>
        <taxon>Erysipelotrichia</taxon>
        <taxon>Erysipelotrichales</taxon>
        <taxon>Erysipelotrichaceae</taxon>
        <taxon>Amedibacillus</taxon>
    </lineage>
</organism>
<keyword evidence="2" id="KW-1185">Reference proteome</keyword>
<accession>A0ABT7U9P8</accession>
<gene>
    <name evidence="1" type="ORF">QUV96_01700</name>
</gene>
<protein>
    <submittedName>
        <fullName evidence="1">Uncharacterized protein</fullName>
    </submittedName>
</protein>
<comment type="caution">
    <text evidence="1">The sequence shown here is derived from an EMBL/GenBank/DDBJ whole genome shotgun (WGS) entry which is preliminary data.</text>
</comment>
<reference evidence="2" key="1">
    <citation type="submission" date="2023-06" db="EMBL/GenBank/DDBJ databases">
        <title>Identification and characterization of horizontal gene transfer across gut microbiota members of farm animals based on homology search.</title>
        <authorList>
            <person name="Zeman M."/>
            <person name="Kubasova T."/>
            <person name="Jahodarova E."/>
            <person name="Nykrynova M."/>
            <person name="Rychlik I."/>
        </authorList>
    </citation>
    <scope>NUCLEOTIDE SEQUENCE [LARGE SCALE GENOMIC DNA]</scope>
    <source>
        <strain evidence="2">ET39</strain>
    </source>
</reference>
<sequence>MFTWVTIGTSAPAVTISTNAITLNAAAAAHFQDVRYVMVGIDREHLQIAVRPLTKRELELKLYPQESMYKLTVGKGYARITNKALVAQIAKELSCSIENGKLPARFDEKEHLLIADVRERGDEG</sequence>
<name>A0ABT7U9P8_9FIRM</name>
<reference evidence="1 2" key="2">
    <citation type="submission" date="2023-06" db="EMBL/GenBank/DDBJ databases">
        <title>Identification and characterization of horizontal gene transfer across gut microbiota members of farm animals based on homology search.</title>
        <authorList>
            <person name="Schwarzerova J."/>
            <person name="Nykrynova M."/>
            <person name="Jureckova K."/>
            <person name="Cejkova D."/>
            <person name="Rychlik I."/>
        </authorList>
    </citation>
    <scope>NUCLEOTIDE SEQUENCE [LARGE SCALE GENOMIC DNA]</scope>
    <source>
        <strain evidence="1 2">ET39</strain>
    </source>
</reference>
<dbReference type="EMBL" id="JAUDCG010000005">
    <property type="protein sequence ID" value="MDM8156349.1"/>
    <property type="molecule type" value="Genomic_DNA"/>
</dbReference>
<evidence type="ECO:0000313" key="2">
    <source>
        <dbReference type="Proteomes" id="UP001529340"/>
    </source>
</evidence>